<organism evidence="3 4">
    <name type="scientific">Lepeophtheirus salmonis</name>
    <name type="common">Salmon louse</name>
    <name type="synonym">Caligus salmonis</name>
    <dbReference type="NCBI Taxonomy" id="72036"/>
    <lineage>
        <taxon>Eukaryota</taxon>
        <taxon>Metazoa</taxon>
        <taxon>Ecdysozoa</taxon>
        <taxon>Arthropoda</taxon>
        <taxon>Crustacea</taxon>
        <taxon>Multicrustacea</taxon>
        <taxon>Hexanauplia</taxon>
        <taxon>Copepoda</taxon>
        <taxon>Siphonostomatoida</taxon>
        <taxon>Caligidae</taxon>
        <taxon>Lepeophtheirus</taxon>
    </lineage>
</organism>
<accession>A0A7R8D160</accession>
<dbReference type="GO" id="GO:0004252">
    <property type="term" value="F:serine-type endopeptidase activity"/>
    <property type="evidence" value="ECO:0007669"/>
    <property type="project" value="InterPro"/>
</dbReference>
<dbReference type="Proteomes" id="UP000675881">
    <property type="component" value="Chromosome 6"/>
</dbReference>
<dbReference type="SUPFAM" id="SSF50494">
    <property type="entry name" value="Trypsin-like serine proteases"/>
    <property type="match status" value="1"/>
</dbReference>
<protein>
    <submittedName>
        <fullName evidence="3">(salmon louse) hypothetical protein</fullName>
    </submittedName>
</protein>
<dbReference type="GO" id="GO:0006508">
    <property type="term" value="P:proteolysis"/>
    <property type="evidence" value="ECO:0007669"/>
    <property type="project" value="InterPro"/>
</dbReference>
<dbReference type="AlphaFoldDB" id="A0A7R8D160"/>
<dbReference type="Pfam" id="PF00089">
    <property type="entry name" value="Trypsin"/>
    <property type="match status" value="1"/>
</dbReference>
<dbReference type="EMBL" id="HG994585">
    <property type="protein sequence ID" value="CAF2988877.1"/>
    <property type="molecule type" value="Genomic_DNA"/>
</dbReference>
<reference evidence="3" key="1">
    <citation type="submission" date="2021-02" db="EMBL/GenBank/DDBJ databases">
        <authorList>
            <person name="Bekaert M."/>
        </authorList>
    </citation>
    <scope>NUCLEOTIDE SEQUENCE</scope>
    <source>
        <strain evidence="3">IoA-00</strain>
    </source>
</reference>
<sequence length="248" mass="28180">MKLILTVVIAAFTFGFVECEFPCGKELNACTNSTGETSIPWQAYTIRSYTTVKKSHEVTCNAIILNTNHVLSLQHCPYKYDSTDKISVHVGDGTKYSVKSVYVHDLDLDNVIPIKVAIAKIQGTMTFTKQMYAVCLPIPLLKLQRNYLYGTRWGKEKVNKRKGIYINFNKTSPECKNPILERPPRDDEKCLYRMDGKLDSNDHGTPFLMNHNYRCTLVGILSKGGESETPYMLDLVQIATWIQKILNL</sequence>
<dbReference type="InterPro" id="IPR043504">
    <property type="entry name" value="Peptidase_S1_PA_chymotrypsin"/>
</dbReference>
<proteinExistence type="inferred from homology"/>
<evidence type="ECO:0000313" key="4">
    <source>
        <dbReference type="Proteomes" id="UP000675881"/>
    </source>
</evidence>
<dbReference type="InterPro" id="IPR001254">
    <property type="entry name" value="Trypsin_dom"/>
</dbReference>
<keyword evidence="1" id="KW-1015">Disulfide bond</keyword>
<evidence type="ECO:0000256" key="1">
    <source>
        <dbReference type="ARBA" id="ARBA00023157"/>
    </source>
</evidence>
<dbReference type="PROSITE" id="PS50240">
    <property type="entry name" value="TRYPSIN_DOM"/>
    <property type="match status" value="1"/>
</dbReference>
<dbReference type="SMART" id="SM00020">
    <property type="entry name" value="Tryp_SPc"/>
    <property type="match status" value="1"/>
</dbReference>
<name>A0A7R8D160_LEPSM</name>
<keyword evidence="4" id="KW-1185">Reference proteome</keyword>
<evidence type="ECO:0000256" key="2">
    <source>
        <dbReference type="ARBA" id="ARBA00024195"/>
    </source>
</evidence>
<dbReference type="Gene3D" id="2.40.10.10">
    <property type="entry name" value="Trypsin-like serine proteases"/>
    <property type="match status" value="1"/>
</dbReference>
<evidence type="ECO:0000313" key="3">
    <source>
        <dbReference type="EMBL" id="CAF2988877.1"/>
    </source>
</evidence>
<dbReference type="InterPro" id="IPR051487">
    <property type="entry name" value="Ser/Thr_Proteases_Immune/Dev"/>
</dbReference>
<dbReference type="InterPro" id="IPR009003">
    <property type="entry name" value="Peptidase_S1_PA"/>
</dbReference>
<comment type="similarity">
    <text evidence="2">Belongs to the peptidase S1 family. CLIP subfamily.</text>
</comment>
<gene>
    <name evidence="3" type="ORF">LSAA_12034</name>
</gene>
<dbReference type="PANTHER" id="PTHR24256">
    <property type="entry name" value="TRYPTASE-RELATED"/>
    <property type="match status" value="1"/>
</dbReference>